<evidence type="ECO:0000259" key="8">
    <source>
        <dbReference type="PROSITE" id="PS50928"/>
    </source>
</evidence>
<feature type="transmembrane region" description="Helical" evidence="7">
    <location>
        <begin position="139"/>
        <end position="163"/>
    </location>
</feature>
<organism evidence="9 10">
    <name type="scientific">Bordetella genomosp. 10</name>
    <dbReference type="NCBI Taxonomy" id="1416804"/>
    <lineage>
        <taxon>Bacteria</taxon>
        <taxon>Pseudomonadati</taxon>
        <taxon>Pseudomonadota</taxon>
        <taxon>Betaproteobacteria</taxon>
        <taxon>Burkholderiales</taxon>
        <taxon>Alcaligenaceae</taxon>
        <taxon>Bordetella</taxon>
    </lineage>
</organism>
<proteinExistence type="inferred from homology"/>
<feature type="transmembrane region" description="Helical" evidence="7">
    <location>
        <begin position="21"/>
        <end position="48"/>
    </location>
</feature>
<evidence type="ECO:0000256" key="3">
    <source>
        <dbReference type="ARBA" id="ARBA00022475"/>
    </source>
</evidence>
<dbReference type="Gene3D" id="1.10.3720.10">
    <property type="entry name" value="MetI-like"/>
    <property type="match status" value="1"/>
</dbReference>
<dbReference type="Pfam" id="PF12911">
    <property type="entry name" value="OppC_N"/>
    <property type="match status" value="1"/>
</dbReference>
<sequence>MSAISLPERRNGPFALAARRFLRVSGAWPGVVILGVLIIVALAAPWLYPGDPLRIVAPPQQWPLHDWRYPLGTDSMGRDIAALIAHGARATLSIGLLACLTATVIGVLLGAVAGYFGGAAGAAAMLLTELFQTIPALMFVLAIVSIFGTGVAHTILAIGAVTWPPVARLTRAEFLTWRSRDFIASCRSLGMTDTRIIFSEILPNALPPIIALATIIIAGAILLEAGLSFLGLSDPAVATWGRLIGEGRDMLRTSWYISALPGGAILLTVFALSLVGEAIGAATRPAGRRA</sequence>
<dbReference type="Proteomes" id="UP000216020">
    <property type="component" value="Unassembled WGS sequence"/>
</dbReference>
<evidence type="ECO:0000256" key="4">
    <source>
        <dbReference type="ARBA" id="ARBA00022692"/>
    </source>
</evidence>
<dbReference type="InterPro" id="IPR025966">
    <property type="entry name" value="OppC_N"/>
</dbReference>
<dbReference type="EMBL" id="NEVM01000002">
    <property type="protein sequence ID" value="OZI34669.1"/>
    <property type="molecule type" value="Genomic_DNA"/>
</dbReference>
<protein>
    <submittedName>
        <fullName evidence="9">ABC transporter permease</fullName>
    </submittedName>
</protein>
<dbReference type="GO" id="GO:0005886">
    <property type="term" value="C:plasma membrane"/>
    <property type="evidence" value="ECO:0007669"/>
    <property type="project" value="UniProtKB-SubCell"/>
</dbReference>
<dbReference type="PROSITE" id="PS50928">
    <property type="entry name" value="ABC_TM1"/>
    <property type="match status" value="1"/>
</dbReference>
<feature type="transmembrane region" description="Helical" evidence="7">
    <location>
        <begin position="209"/>
        <end position="232"/>
    </location>
</feature>
<dbReference type="GO" id="GO:0055085">
    <property type="term" value="P:transmembrane transport"/>
    <property type="evidence" value="ECO:0007669"/>
    <property type="project" value="InterPro"/>
</dbReference>
<dbReference type="PANTHER" id="PTHR43386:SF1">
    <property type="entry name" value="D,D-DIPEPTIDE TRANSPORT SYSTEM PERMEASE PROTEIN DDPC-RELATED"/>
    <property type="match status" value="1"/>
</dbReference>
<dbReference type="InterPro" id="IPR000515">
    <property type="entry name" value="MetI-like"/>
</dbReference>
<keyword evidence="3" id="KW-1003">Cell membrane</keyword>
<dbReference type="PANTHER" id="PTHR43386">
    <property type="entry name" value="OLIGOPEPTIDE TRANSPORT SYSTEM PERMEASE PROTEIN APPC"/>
    <property type="match status" value="1"/>
</dbReference>
<name>A0A261SBA0_9BORD</name>
<comment type="similarity">
    <text evidence="7">Belongs to the binding-protein-dependent transport system permease family.</text>
</comment>
<feature type="transmembrane region" description="Helical" evidence="7">
    <location>
        <begin position="94"/>
        <end position="127"/>
    </location>
</feature>
<dbReference type="InterPro" id="IPR035906">
    <property type="entry name" value="MetI-like_sf"/>
</dbReference>
<feature type="domain" description="ABC transmembrane type-1" evidence="8">
    <location>
        <begin position="88"/>
        <end position="276"/>
    </location>
</feature>
<dbReference type="Pfam" id="PF00528">
    <property type="entry name" value="BPD_transp_1"/>
    <property type="match status" value="1"/>
</dbReference>
<dbReference type="SUPFAM" id="SSF161098">
    <property type="entry name" value="MetI-like"/>
    <property type="match status" value="1"/>
</dbReference>
<gene>
    <name evidence="9" type="ORF">CAL29_14355</name>
</gene>
<keyword evidence="10" id="KW-1185">Reference proteome</keyword>
<evidence type="ECO:0000313" key="9">
    <source>
        <dbReference type="EMBL" id="OZI34669.1"/>
    </source>
</evidence>
<dbReference type="AlphaFoldDB" id="A0A261SBA0"/>
<feature type="transmembrane region" description="Helical" evidence="7">
    <location>
        <begin position="253"/>
        <end position="275"/>
    </location>
</feature>
<keyword evidence="6 7" id="KW-0472">Membrane</keyword>
<evidence type="ECO:0000256" key="6">
    <source>
        <dbReference type="ARBA" id="ARBA00023136"/>
    </source>
</evidence>
<evidence type="ECO:0000313" key="10">
    <source>
        <dbReference type="Proteomes" id="UP000216020"/>
    </source>
</evidence>
<keyword evidence="5 7" id="KW-1133">Transmembrane helix</keyword>
<evidence type="ECO:0000256" key="2">
    <source>
        <dbReference type="ARBA" id="ARBA00022448"/>
    </source>
</evidence>
<reference evidence="10" key="1">
    <citation type="submission" date="2017-05" db="EMBL/GenBank/DDBJ databases">
        <title>Complete and WGS of Bordetella genogroups.</title>
        <authorList>
            <person name="Spilker T."/>
            <person name="Lipuma J."/>
        </authorList>
    </citation>
    <scope>NUCLEOTIDE SEQUENCE [LARGE SCALE GENOMIC DNA]</scope>
    <source>
        <strain evidence="10">AU16122</strain>
    </source>
</reference>
<comment type="subcellular location">
    <subcellularLocation>
        <location evidence="1 7">Cell membrane</location>
        <topology evidence="1 7">Multi-pass membrane protein</topology>
    </subcellularLocation>
</comment>
<dbReference type="CDD" id="cd06261">
    <property type="entry name" value="TM_PBP2"/>
    <property type="match status" value="1"/>
</dbReference>
<keyword evidence="2 7" id="KW-0813">Transport</keyword>
<comment type="caution">
    <text evidence="9">The sequence shown here is derived from an EMBL/GenBank/DDBJ whole genome shotgun (WGS) entry which is preliminary data.</text>
</comment>
<accession>A0A261SBA0</accession>
<dbReference type="InterPro" id="IPR050366">
    <property type="entry name" value="BP-dependent_transpt_permease"/>
</dbReference>
<keyword evidence="4 7" id="KW-0812">Transmembrane</keyword>
<evidence type="ECO:0000256" key="1">
    <source>
        <dbReference type="ARBA" id="ARBA00004651"/>
    </source>
</evidence>
<evidence type="ECO:0000256" key="5">
    <source>
        <dbReference type="ARBA" id="ARBA00022989"/>
    </source>
</evidence>
<evidence type="ECO:0000256" key="7">
    <source>
        <dbReference type="RuleBase" id="RU363032"/>
    </source>
</evidence>
<dbReference type="RefSeq" id="WP_094853659.1">
    <property type="nucleotide sequence ID" value="NZ_NEVM01000002.1"/>
</dbReference>
<dbReference type="OrthoDB" id="9783218at2"/>